<dbReference type="EMBL" id="CP016181">
    <property type="protein sequence ID" value="AWX98704.1"/>
    <property type="molecule type" value="Genomic_DNA"/>
</dbReference>
<name>A0A2Z4PYM4_9GAMM</name>
<evidence type="ECO:0000313" key="3">
    <source>
        <dbReference type="Proteomes" id="UP000249898"/>
    </source>
</evidence>
<gene>
    <name evidence="1" type="ORF">A8139_00875</name>
    <name evidence="2" type="ORF">A8139_21460</name>
</gene>
<proteinExistence type="predicted"/>
<dbReference type="AlphaFoldDB" id="A0A2Z4PYM4"/>
<dbReference type="EMBL" id="CP016181">
    <property type="protein sequence ID" value="AWY02219.1"/>
    <property type="molecule type" value="Genomic_DNA"/>
</dbReference>
<dbReference type="RefSeq" id="WP_112134872.1">
    <property type="nucleotide sequence ID" value="NZ_CP016181.1"/>
</dbReference>
<dbReference type="Proteomes" id="UP000249898">
    <property type="component" value="Chromosome"/>
</dbReference>
<accession>A0A2Z4PYM4</accession>
<evidence type="ECO:0000313" key="2">
    <source>
        <dbReference type="EMBL" id="AWY02219.1"/>
    </source>
</evidence>
<sequence length="100" mass="11096">MTKSTRYNGWHVQPNLQNAHMLESLLNVSKTTHQLVKMGITITGTVMGTAHPTILVMATGETKKLKGAAIKTRNFNGTRTSVYSAQLNNCNIEWESKNVH</sequence>
<dbReference type="OrthoDB" id="6106754at2"/>
<organism evidence="2 3">
    <name type="scientific">Marinomonas primoryensis</name>
    <dbReference type="NCBI Taxonomy" id="178399"/>
    <lineage>
        <taxon>Bacteria</taxon>
        <taxon>Pseudomonadati</taxon>
        <taxon>Pseudomonadota</taxon>
        <taxon>Gammaproteobacteria</taxon>
        <taxon>Oceanospirillales</taxon>
        <taxon>Oceanospirillaceae</taxon>
        <taxon>Marinomonas</taxon>
    </lineage>
</organism>
<evidence type="ECO:0000313" key="1">
    <source>
        <dbReference type="EMBL" id="AWX98704.1"/>
    </source>
</evidence>
<protein>
    <submittedName>
        <fullName evidence="2">Uncharacterized protein</fullName>
    </submittedName>
</protein>
<reference evidence="2 3" key="1">
    <citation type="submission" date="2016-06" db="EMBL/GenBank/DDBJ databases">
        <title>The sequenced genome of the ice-adhering bacterium Marinomonas primoryensis, from Antarctica.</title>
        <authorList>
            <person name="Graham L."/>
            <person name="Vance T.D.R."/>
            <person name="Davies P.L."/>
        </authorList>
    </citation>
    <scope>NUCLEOTIDE SEQUENCE [LARGE SCALE GENOMIC DNA]</scope>
    <source>
        <strain evidence="2 3">AceL</strain>
    </source>
</reference>